<feature type="region of interest" description="Disordered" evidence="1">
    <location>
        <begin position="1"/>
        <end position="56"/>
    </location>
</feature>
<gene>
    <name evidence="2" type="ORF">RUMCAL_01555</name>
</gene>
<evidence type="ECO:0000256" key="1">
    <source>
        <dbReference type="SAM" id="MobiDB-lite"/>
    </source>
</evidence>
<evidence type="ECO:0000313" key="3">
    <source>
        <dbReference type="Proteomes" id="UP000016662"/>
    </source>
</evidence>
<keyword evidence="3" id="KW-1185">Reference proteome</keyword>
<comment type="caution">
    <text evidence="2">The sequence shown here is derived from an EMBL/GenBank/DDBJ whole genome shotgun (WGS) entry which is preliminary data.</text>
</comment>
<dbReference type="HOGENOM" id="CLU_3001357_0_0_9"/>
<protein>
    <submittedName>
        <fullName evidence="2">Uncharacterized protein</fullName>
    </submittedName>
</protein>
<feature type="non-terminal residue" evidence="2">
    <location>
        <position position="1"/>
    </location>
</feature>
<name>U2M2W2_9FIRM</name>
<proteinExistence type="predicted"/>
<feature type="compositionally biased region" description="Basic and acidic residues" evidence="1">
    <location>
        <begin position="18"/>
        <end position="56"/>
    </location>
</feature>
<sequence>PDALCAVLPFVSESRTVPTDKKTPDSNRNRAKQNQEQKKGDNKTSDKINGELIKTK</sequence>
<accession>U2M2W2</accession>
<dbReference type="AlphaFoldDB" id="U2M2W2"/>
<reference evidence="2 3" key="1">
    <citation type="submission" date="2013-07" db="EMBL/GenBank/DDBJ databases">
        <authorList>
            <person name="Weinstock G."/>
            <person name="Sodergren E."/>
            <person name="Wylie T."/>
            <person name="Fulton L."/>
            <person name="Fulton R."/>
            <person name="Fronick C."/>
            <person name="O'Laughlin M."/>
            <person name="Godfrey J."/>
            <person name="Miner T."/>
            <person name="Herter B."/>
            <person name="Appelbaum E."/>
            <person name="Cordes M."/>
            <person name="Lek S."/>
            <person name="Wollam A."/>
            <person name="Pepin K.H."/>
            <person name="Palsikar V.B."/>
            <person name="Mitreva M."/>
            <person name="Wilson R.K."/>
        </authorList>
    </citation>
    <scope>NUCLEOTIDE SEQUENCE [LARGE SCALE GENOMIC DNA]</scope>
    <source>
        <strain evidence="2 3">ATCC 27760</strain>
    </source>
</reference>
<dbReference type="EMBL" id="AWVF01000189">
    <property type="protein sequence ID" value="ERJ96079.1"/>
    <property type="molecule type" value="Genomic_DNA"/>
</dbReference>
<dbReference type="Proteomes" id="UP000016662">
    <property type="component" value="Unassembled WGS sequence"/>
</dbReference>
<evidence type="ECO:0000313" key="2">
    <source>
        <dbReference type="EMBL" id="ERJ96079.1"/>
    </source>
</evidence>
<dbReference type="PATRIC" id="fig|411473.3.peg.1266"/>
<organism evidence="2 3">
    <name type="scientific">Ruminococcus callidus ATCC 27760</name>
    <dbReference type="NCBI Taxonomy" id="411473"/>
    <lineage>
        <taxon>Bacteria</taxon>
        <taxon>Bacillati</taxon>
        <taxon>Bacillota</taxon>
        <taxon>Clostridia</taxon>
        <taxon>Eubacteriales</taxon>
        <taxon>Oscillospiraceae</taxon>
        <taxon>Ruminococcus</taxon>
    </lineage>
</organism>